<protein>
    <recommendedName>
        <fullName evidence="2">EF-hand domain-containing protein</fullName>
    </recommendedName>
</protein>
<dbReference type="OrthoDB" id="444540at2759"/>
<evidence type="ECO:0000256" key="1">
    <source>
        <dbReference type="ARBA" id="ARBA00022837"/>
    </source>
</evidence>
<accession>A0A1V9Y8L3</accession>
<evidence type="ECO:0000259" key="2">
    <source>
        <dbReference type="PROSITE" id="PS50222"/>
    </source>
</evidence>
<dbReference type="AlphaFoldDB" id="A0A1V9Y8L3"/>
<dbReference type="InterPro" id="IPR002048">
    <property type="entry name" value="EF_hand_dom"/>
</dbReference>
<dbReference type="InterPro" id="IPR011992">
    <property type="entry name" value="EF-hand-dom_pair"/>
</dbReference>
<dbReference type="InterPro" id="IPR018247">
    <property type="entry name" value="EF_Hand_1_Ca_BS"/>
</dbReference>
<evidence type="ECO:0000313" key="4">
    <source>
        <dbReference type="Proteomes" id="UP000243217"/>
    </source>
</evidence>
<name>A0A1V9Y8L3_9STRA</name>
<dbReference type="Gene3D" id="1.10.238.10">
    <property type="entry name" value="EF-hand"/>
    <property type="match status" value="1"/>
</dbReference>
<keyword evidence="4" id="KW-1185">Reference proteome</keyword>
<dbReference type="SUPFAM" id="SSF47473">
    <property type="entry name" value="EF-hand"/>
    <property type="match status" value="1"/>
</dbReference>
<feature type="domain" description="EF-hand" evidence="2">
    <location>
        <begin position="152"/>
        <end position="187"/>
    </location>
</feature>
<dbReference type="PROSITE" id="PS50222">
    <property type="entry name" value="EF_HAND_2"/>
    <property type="match status" value="1"/>
</dbReference>
<dbReference type="GO" id="GO:0005509">
    <property type="term" value="F:calcium ion binding"/>
    <property type="evidence" value="ECO:0007669"/>
    <property type="project" value="InterPro"/>
</dbReference>
<dbReference type="Proteomes" id="UP000243217">
    <property type="component" value="Unassembled WGS sequence"/>
</dbReference>
<gene>
    <name evidence="3" type="ORF">THRCLA_11173</name>
</gene>
<evidence type="ECO:0000313" key="3">
    <source>
        <dbReference type="EMBL" id="OQR82062.1"/>
    </source>
</evidence>
<sequence length="195" mass="21986">MEGTTAYLNWKEFIVALGVLHPDKLSKIRENALRIAYDSNSCHGLLELTQYGPFEKHPLAQRGIMSADELRCEFHCGLSKIQADANSAVTWESFKVAQKYMISLPDDDDSIAMLLGVWHATALQKTPTIPIFGGKKAAFIEKLEQRTHKEENTRDVLLRAFQKQDMSKTGFVTQAEFSKICQVLGLVLSDIEIKR</sequence>
<dbReference type="PROSITE" id="PS00018">
    <property type="entry name" value="EF_HAND_1"/>
    <property type="match status" value="1"/>
</dbReference>
<organism evidence="3 4">
    <name type="scientific">Thraustotheca clavata</name>
    <dbReference type="NCBI Taxonomy" id="74557"/>
    <lineage>
        <taxon>Eukaryota</taxon>
        <taxon>Sar</taxon>
        <taxon>Stramenopiles</taxon>
        <taxon>Oomycota</taxon>
        <taxon>Saprolegniomycetes</taxon>
        <taxon>Saprolegniales</taxon>
        <taxon>Achlyaceae</taxon>
        <taxon>Thraustotheca</taxon>
    </lineage>
</organism>
<comment type="caution">
    <text evidence="3">The sequence shown here is derived from an EMBL/GenBank/DDBJ whole genome shotgun (WGS) entry which is preliminary data.</text>
</comment>
<reference evidence="3 4" key="1">
    <citation type="journal article" date="2014" name="Genome Biol. Evol.">
        <title>The secreted proteins of Achlya hypogyna and Thraustotheca clavata identify the ancestral oomycete secretome and reveal gene acquisitions by horizontal gene transfer.</title>
        <authorList>
            <person name="Misner I."/>
            <person name="Blouin N."/>
            <person name="Leonard G."/>
            <person name="Richards T.A."/>
            <person name="Lane C.E."/>
        </authorList>
    </citation>
    <scope>NUCLEOTIDE SEQUENCE [LARGE SCALE GENOMIC DNA]</scope>
    <source>
        <strain evidence="3 4">ATCC 34112</strain>
    </source>
</reference>
<dbReference type="STRING" id="74557.A0A1V9Y8L3"/>
<dbReference type="EMBL" id="JNBS01004846">
    <property type="protein sequence ID" value="OQR82062.1"/>
    <property type="molecule type" value="Genomic_DNA"/>
</dbReference>
<proteinExistence type="predicted"/>
<keyword evidence="1" id="KW-0106">Calcium</keyword>